<dbReference type="STRING" id="1914305.BLW93_03220"/>
<accession>A0A1R1MM98</accession>
<dbReference type="Pfam" id="PF01380">
    <property type="entry name" value="SIS"/>
    <property type="match status" value="1"/>
</dbReference>
<dbReference type="PIRSF" id="PIRSF004692">
    <property type="entry name" value="KdsD_KpsF"/>
    <property type="match status" value="1"/>
</dbReference>
<dbReference type="GO" id="GO:0005975">
    <property type="term" value="P:carbohydrate metabolic process"/>
    <property type="evidence" value="ECO:0007669"/>
    <property type="project" value="InterPro"/>
</dbReference>
<name>A0A1R1MM98_9BACT</name>
<sequence length="318" mass="34049">MSEKILKIGKQVLKEEGKALINLSESLGVDFIKAINILLKTEGRVVLTGMGKSGLICKKIAATLSSTGTPSFFLHPADAVHGDLGMLKGDDTVIAVSNSGETAELLNIIPIIKSFGIPTIAITNNSESSLAKLCDISLVLNVKKEACPLGLAPMTTTTATLALGDAIAAALMVEKSFKSEDFAKFHPGGKLGIRLSRIKDIMRKGEDVPIVSPETTIKDAIYEISSKKLGATLVVENGKLTGILTDGDLRRFFEKGGNINSRVKEAMTPSPKTIAEDAFAEKAIEMMERYKITVLPVVDNQGNLKGIIHLHDILGRRI</sequence>
<evidence type="ECO:0000259" key="8">
    <source>
        <dbReference type="PROSITE" id="PS51371"/>
    </source>
</evidence>
<gene>
    <name evidence="10" type="ORF">BLW93_03220</name>
</gene>
<evidence type="ECO:0000313" key="11">
    <source>
        <dbReference type="Proteomes" id="UP000187408"/>
    </source>
</evidence>
<proteinExistence type="inferred from homology"/>
<dbReference type="InterPro" id="IPR004800">
    <property type="entry name" value="KdsD/KpsF-type"/>
</dbReference>
<comment type="caution">
    <text evidence="10">The sequence shown here is derived from an EMBL/GenBank/DDBJ whole genome shotgun (WGS) entry which is preliminary data.</text>
</comment>
<dbReference type="InterPro" id="IPR050986">
    <property type="entry name" value="GutQ/KpsF_isomerases"/>
</dbReference>
<feature type="site" description="Catalytically relevant" evidence="6">
    <location>
        <position position="186"/>
    </location>
</feature>
<feature type="domain" description="CBS" evidence="8">
    <location>
        <begin position="267"/>
        <end position="318"/>
    </location>
</feature>
<feature type="site" description="Catalytically relevant" evidence="6">
    <location>
        <position position="145"/>
    </location>
</feature>
<feature type="domain" description="SIS" evidence="9">
    <location>
        <begin position="34"/>
        <end position="177"/>
    </location>
</feature>
<dbReference type="RefSeq" id="WP_076712677.1">
    <property type="nucleotide sequence ID" value="NZ_MOEN01000008.1"/>
</dbReference>
<dbReference type="SUPFAM" id="SSF53697">
    <property type="entry name" value="SIS domain"/>
    <property type="match status" value="1"/>
</dbReference>
<dbReference type="NCBIfam" id="TIGR00393">
    <property type="entry name" value="kpsF"/>
    <property type="match status" value="1"/>
</dbReference>
<dbReference type="Proteomes" id="UP000187408">
    <property type="component" value="Unassembled WGS sequence"/>
</dbReference>
<feature type="binding site" evidence="5">
    <location>
        <position position="75"/>
    </location>
    <ligand>
        <name>Zn(2+)</name>
        <dbReference type="ChEBI" id="CHEBI:29105"/>
    </ligand>
</feature>
<dbReference type="OrthoDB" id="9762536at2"/>
<dbReference type="AlphaFoldDB" id="A0A1R1MM98"/>
<dbReference type="Gene3D" id="3.40.50.10490">
    <property type="entry name" value="Glucose-6-phosphate isomerase like protein, domain 1"/>
    <property type="match status" value="1"/>
</dbReference>
<dbReference type="GO" id="GO:0046872">
    <property type="term" value="F:metal ion binding"/>
    <property type="evidence" value="ECO:0007669"/>
    <property type="project" value="UniProtKB-KW"/>
</dbReference>
<comment type="similarity">
    <text evidence="1 4">Belongs to the SIS family. GutQ/KpsF subfamily.</text>
</comment>
<dbReference type="GO" id="GO:1901135">
    <property type="term" value="P:carbohydrate derivative metabolic process"/>
    <property type="evidence" value="ECO:0007669"/>
    <property type="project" value="InterPro"/>
</dbReference>
<feature type="domain" description="CBS" evidence="8">
    <location>
        <begin position="202"/>
        <end position="261"/>
    </location>
</feature>
<dbReference type="SUPFAM" id="SSF54631">
    <property type="entry name" value="CBS-domain pair"/>
    <property type="match status" value="1"/>
</dbReference>
<evidence type="ECO:0000256" key="3">
    <source>
        <dbReference type="ARBA" id="ARBA00023122"/>
    </source>
</evidence>
<dbReference type="FunFam" id="3.40.50.10490:FF:000011">
    <property type="entry name" value="Arabinose 5-phosphate isomerase"/>
    <property type="match status" value="1"/>
</dbReference>
<evidence type="ECO:0000259" key="9">
    <source>
        <dbReference type="PROSITE" id="PS51464"/>
    </source>
</evidence>
<dbReference type="InterPro" id="IPR035474">
    <property type="entry name" value="SIS_Kpsf"/>
</dbReference>
<dbReference type="GO" id="GO:0019146">
    <property type="term" value="F:arabinose-5-phosphate isomerase activity"/>
    <property type="evidence" value="ECO:0007669"/>
    <property type="project" value="UniProtKB-ARBA"/>
</dbReference>
<evidence type="ECO:0008006" key="12">
    <source>
        <dbReference type="Google" id="ProtNLM"/>
    </source>
</evidence>
<evidence type="ECO:0000256" key="2">
    <source>
        <dbReference type="ARBA" id="ARBA00022737"/>
    </source>
</evidence>
<dbReference type="CDD" id="cd04604">
    <property type="entry name" value="CBS_pair_SIS_assoc"/>
    <property type="match status" value="1"/>
</dbReference>
<evidence type="ECO:0000313" key="10">
    <source>
        <dbReference type="EMBL" id="OMH40814.1"/>
    </source>
</evidence>
<keyword evidence="3 7" id="KW-0129">CBS domain</keyword>
<evidence type="ECO:0000256" key="5">
    <source>
        <dbReference type="PIRSR" id="PIRSR004692-2"/>
    </source>
</evidence>
<keyword evidence="5" id="KW-0862">Zinc</keyword>
<evidence type="ECO:0000256" key="1">
    <source>
        <dbReference type="ARBA" id="ARBA00008165"/>
    </source>
</evidence>
<keyword evidence="5" id="KW-0479">Metal-binding</keyword>
<dbReference type="Pfam" id="PF00571">
    <property type="entry name" value="CBS"/>
    <property type="match status" value="2"/>
</dbReference>
<dbReference type="PROSITE" id="PS51371">
    <property type="entry name" value="CBS"/>
    <property type="match status" value="2"/>
</dbReference>
<evidence type="ECO:0000256" key="4">
    <source>
        <dbReference type="PIRNR" id="PIRNR004692"/>
    </source>
</evidence>
<keyword evidence="2" id="KW-0677">Repeat</keyword>
<dbReference type="PROSITE" id="PS51464">
    <property type="entry name" value="SIS"/>
    <property type="match status" value="1"/>
</dbReference>
<evidence type="ECO:0000256" key="7">
    <source>
        <dbReference type="PROSITE-ProRule" id="PRU00703"/>
    </source>
</evidence>
<dbReference type="CDD" id="cd05014">
    <property type="entry name" value="SIS_Kpsf"/>
    <property type="match status" value="1"/>
</dbReference>
<dbReference type="InterPro" id="IPR000644">
    <property type="entry name" value="CBS_dom"/>
</dbReference>
<dbReference type="InterPro" id="IPR046342">
    <property type="entry name" value="CBS_dom_sf"/>
</dbReference>
<evidence type="ECO:0000256" key="6">
    <source>
        <dbReference type="PIRSR" id="PIRSR004692-3"/>
    </source>
</evidence>
<dbReference type="InterPro" id="IPR001347">
    <property type="entry name" value="SIS_dom"/>
</dbReference>
<dbReference type="InterPro" id="IPR046348">
    <property type="entry name" value="SIS_dom_sf"/>
</dbReference>
<organism evidence="10 11">
    <name type="scientific">Desulfurobacterium indicum</name>
    <dbReference type="NCBI Taxonomy" id="1914305"/>
    <lineage>
        <taxon>Bacteria</taxon>
        <taxon>Pseudomonadati</taxon>
        <taxon>Aquificota</taxon>
        <taxon>Aquificia</taxon>
        <taxon>Desulfurobacteriales</taxon>
        <taxon>Desulfurobacteriaceae</taxon>
        <taxon>Desulfurobacterium</taxon>
    </lineage>
</organism>
<dbReference type="PANTHER" id="PTHR42745">
    <property type="match status" value="1"/>
</dbReference>
<dbReference type="PANTHER" id="PTHR42745:SF1">
    <property type="entry name" value="ARABINOSE 5-PHOSPHATE ISOMERASE KDSD"/>
    <property type="match status" value="1"/>
</dbReference>
<feature type="site" description="Catalytically relevant" evidence="6">
    <location>
        <position position="104"/>
    </location>
</feature>
<feature type="site" description="Catalytically relevant" evidence="6">
    <location>
        <position position="52"/>
    </location>
</feature>
<dbReference type="SMART" id="SM00116">
    <property type="entry name" value="CBS"/>
    <property type="match status" value="2"/>
</dbReference>
<protein>
    <recommendedName>
        <fullName evidence="12">D-arabinose 5-phosphate isomerase</fullName>
    </recommendedName>
</protein>
<dbReference type="Gene3D" id="3.10.580.10">
    <property type="entry name" value="CBS-domain"/>
    <property type="match status" value="1"/>
</dbReference>
<dbReference type="EMBL" id="MOEN01000008">
    <property type="protein sequence ID" value="OMH40814.1"/>
    <property type="molecule type" value="Genomic_DNA"/>
</dbReference>
<keyword evidence="11" id="KW-1185">Reference proteome</keyword>
<reference evidence="10 11" key="1">
    <citation type="submission" date="2016-10" db="EMBL/GenBank/DDBJ databases">
        <title>Genome sequence of a sulfur-reducing bacterium Desulfurobacterium indicum K6013.</title>
        <authorList>
            <person name="Cao J."/>
            <person name="Shao Z."/>
            <person name="Alain K."/>
            <person name="Jebbar M."/>
        </authorList>
    </citation>
    <scope>NUCLEOTIDE SEQUENCE [LARGE SCALE GENOMIC DNA]</scope>
    <source>
        <strain evidence="10 11">K6013</strain>
    </source>
</reference>
<dbReference type="GO" id="GO:0097367">
    <property type="term" value="F:carbohydrate derivative binding"/>
    <property type="evidence" value="ECO:0007669"/>
    <property type="project" value="InterPro"/>
</dbReference>